<reference evidence="2 3" key="1">
    <citation type="submission" date="2018-03" db="EMBL/GenBank/DDBJ databases">
        <title>Genome sequence of Moorella stamsii DSM 26217.</title>
        <authorList>
            <person name="Poehlein A."/>
            <person name="Daniel R."/>
        </authorList>
    </citation>
    <scope>NUCLEOTIDE SEQUENCE [LARGE SCALE GENOMIC DNA]</scope>
    <source>
        <strain evidence="3">DSM 26217</strain>
    </source>
</reference>
<dbReference type="RefSeq" id="WP_054936174.1">
    <property type="nucleotide sequence ID" value="NZ_PVXL01000050.1"/>
</dbReference>
<dbReference type="AlphaFoldDB" id="A0A9X7J1L7"/>
<protein>
    <submittedName>
        <fullName evidence="2">Ribbon-helix-helix protein, copG family</fullName>
    </submittedName>
</protein>
<comment type="caution">
    <text evidence="2">The sequence shown here is derived from an EMBL/GenBank/DDBJ whole genome shotgun (WGS) entry which is preliminary data.</text>
</comment>
<evidence type="ECO:0000259" key="1">
    <source>
        <dbReference type="Pfam" id="PF01402"/>
    </source>
</evidence>
<evidence type="ECO:0000313" key="2">
    <source>
        <dbReference type="EMBL" id="PRR71675.1"/>
    </source>
</evidence>
<dbReference type="EMBL" id="PVXL01000050">
    <property type="protein sequence ID" value="PRR71675.1"/>
    <property type="molecule type" value="Genomic_DNA"/>
</dbReference>
<dbReference type="GO" id="GO:0006355">
    <property type="term" value="P:regulation of DNA-templated transcription"/>
    <property type="evidence" value="ECO:0007669"/>
    <property type="project" value="InterPro"/>
</dbReference>
<accession>A0A9X7J1L7</accession>
<dbReference type="Proteomes" id="UP000239430">
    <property type="component" value="Unassembled WGS sequence"/>
</dbReference>
<organism evidence="2 3">
    <name type="scientific">Neomoorella stamsii</name>
    <dbReference type="NCBI Taxonomy" id="1266720"/>
    <lineage>
        <taxon>Bacteria</taxon>
        <taxon>Bacillati</taxon>
        <taxon>Bacillota</taxon>
        <taxon>Clostridia</taxon>
        <taxon>Neomoorellales</taxon>
        <taxon>Neomoorellaceae</taxon>
        <taxon>Neomoorella</taxon>
    </lineage>
</organism>
<dbReference type="Pfam" id="PF01402">
    <property type="entry name" value="RHH_1"/>
    <property type="match status" value="1"/>
</dbReference>
<sequence length="80" mass="9168">MKKFPPNTDDLQALANFFDRTDLSELEGLEEVREKPHRSLVSVTVRLPKEDVEELKRRAARLGLGYSTLVRAAVRRFVGK</sequence>
<proteinExistence type="predicted"/>
<feature type="domain" description="Ribbon-helix-helix protein CopG" evidence="1">
    <location>
        <begin position="41"/>
        <end position="79"/>
    </location>
</feature>
<name>A0A9X7J1L7_9FIRM</name>
<gene>
    <name evidence="2" type="ORF">MOST_22400</name>
</gene>
<evidence type="ECO:0000313" key="3">
    <source>
        <dbReference type="Proteomes" id="UP000239430"/>
    </source>
</evidence>
<dbReference type="InterPro" id="IPR002145">
    <property type="entry name" value="CopG"/>
</dbReference>
<keyword evidence="3" id="KW-1185">Reference proteome</keyword>